<dbReference type="AlphaFoldDB" id="A0A9P8AJD1"/>
<gene>
    <name evidence="2" type="ORF">KQ657_004423</name>
</gene>
<dbReference type="Pfam" id="PF17254">
    <property type="entry name" value="DUF5321"/>
    <property type="match status" value="1"/>
</dbReference>
<accession>A0A9P8AJD1</accession>
<dbReference type="GeneID" id="66117797"/>
<evidence type="ECO:0000313" key="2">
    <source>
        <dbReference type="EMBL" id="KAG7194744.1"/>
    </source>
</evidence>
<feature type="compositionally biased region" description="Acidic residues" evidence="1">
    <location>
        <begin position="116"/>
        <end position="131"/>
    </location>
</feature>
<keyword evidence="3" id="KW-1185">Reference proteome</keyword>
<dbReference type="Proteomes" id="UP000790833">
    <property type="component" value="Unassembled WGS sequence"/>
</dbReference>
<proteinExistence type="predicted"/>
<dbReference type="OrthoDB" id="2253354at2759"/>
<comment type="caution">
    <text evidence="2">The sequence shown here is derived from an EMBL/GenBank/DDBJ whole genome shotgun (WGS) entry which is preliminary data.</text>
</comment>
<dbReference type="EMBL" id="JAHMUF010000006">
    <property type="protein sequence ID" value="KAG7194744.1"/>
    <property type="molecule type" value="Genomic_DNA"/>
</dbReference>
<dbReference type="InterPro" id="IPR035213">
    <property type="entry name" value="DUF5321"/>
</dbReference>
<evidence type="ECO:0000313" key="3">
    <source>
        <dbReference type="Proteomes" id="UP000790833"/>
    </source>
</evidence>
<reference evidence="2" key="1">
    <citation type="submission" date="2021-03" db="EMBL/GenBank/DDBJ databases">
        <authorList>
            <person name="Palmer J.M."/>
        </authorList>
    </citation>
    <scope>NUCLEOTIDE SEQUENCE</scope>
    <source>
        <strain evidence="2">ARV_011</strain>
    </source>
</reference>
<protein>
    <submittedName>
        <fullName evidence="2">Uncharacterized protein</fullName>
    </submittedName>
</protein>
<sequence length="146" mass="16829">MFRTSMRQMSGTSRTWQGFRSQIPLVKSLILTVVFGSAVVEATKSRKDLEGYRKTYEFRFSVLNDIIGKLERDEPVDIQQELKVVNTLTKHRYNTATDIELDEQLEDFLKQVESEIEETEANNNDDDDDNNIEVGDVTPVDSSKYI</sequence>
<organism evidence="2 3">
    <name type="scientific">Scheffersomyces spartinae</name>
    <dbReference type="NCBI Taxonomy" id="45513"/>
    <lineage>
        <taxon>Eukaryota</taxon>
        <taxon>Fungi</taxon>
        <taxon>Dikarya</taxon>
        <taxon>Ascomycota</taxon>
        <taxon>Saccharomycotina</taxon>
        <taxon>Pichiomycetes</taxon>
        <taxon>Debaryomycetaceae</taxon>
        <taxon>Scheffersomyces</taxon>
    </lineage>
</organism>
<name>A0A9P8AJD1_9ASCO</name>
<evidence type="ECO:0000256" key="1">
    <source>
        <dbReference type="SAM" id="MobiDB-lite"/>
    </source>
</evidence>
<dbReference type="RefSeq" id="XP_043050291.1">
    <property type="nucleotide sequence ID" value="XM_043195094.1"/>
</dbReference>
<feature type="region of interest" description="Disordered" evidence="1">
    <location>
        <begin position="116"/>
        <end position="146"/>
    </location>
</feature>